<name>A0AB40BGF5_DIOCR</name>
<dbReference type="InterPro" id="IPR040909">
    <property type="entry name" value="CHFR_Znf-CRD"/>
</dbReference>
<comment type="subcellular location">
    <subcellularLocation>
        <location evidence="1">Nucleus</location>
    </subcellularLocation>
</comment>
<dbReference type="GO" id="GO:0006511">
    <property type="term" value="P:ubiquitin-dependent protein catabolic process"/>
    <property type="evidence" value="ECO:0007669"/>
    <property type="project" value="TreeGrafter"/>
</dbReference>
<reference evidence="12 13" key="1">
    <citation type="submission" date="2025-04" db="UniProtKB">
        <authorList>
            <consortium name="RefSeq"/>
        </authorList>
    </citation>
    <scope>IDENTIFICATION</scope>
</reference>
<keyword evidence="6" id="KW-0862">Zinc</keyword>
<dbReference type="InterPro" id="IPR001841">
    <property type="entry name" value="Znf_RING"/>
</dbReference>
<dbReference type="InterPro" id="IPR018957">
    <property type="entry name" value="Znf_C3HC4_RING-type"/>
</dbReference>
<dbReference type="PROSITE" id="PS50089">
    <property type="entry name" value="ZF_RING_2"/>
    <property type="match status" value="1"/>
</dbReference>
<evidence type="ECO:0000256" key="5">
    <source>
        <dbReference type="ARBA" id="ARBA00022786"/>
    </source>
</evidence>
<dbReference type="SMART" id="SM00184">
    <property type="entry name" value="RING"/>
    <property type="match status" value="1"/>
</dbReference>
<evidence type="ECO:0000313" key="11">
    <source>
        <dbReference type="Proteomes" id="UP001515500"/>
    </source>
</evidence>
<dbReference type="PANTHER" id="PTHR16079">
    <property type="entry name" value="UBIQUITIN LIGASE PROTEIN CHFR"/>
    <property type="match status" value="1"/>
</dbReference>
<dbReference type="RefSeq" id="XP_039125937.1">
    <property type="nucleotide sequence ID" value="XM_039270003.1"/>
</dbReference>
<evidence type="ECO:0000256" key="1">
    <source>
        <dbReference type="ARBA" id="ARBA00004123"/>
    </source>
</evidence>
<gene>
    <name evidence="12 13" type="primary">LOC120261978</name>
</gene>
<evidence type="ECO:0000256" key="2">
    <source>
        <dbReference type="ARBA" id="ARBA00022679"/>
    </source>
</evidence>
<keyword evidence="2" id="KW-0808">Transferase</keyword>
<evidence type="ECO:0000256" key="9">
    <source>
        <dbReference type="PROSITE-ProRule" id="PRU00175"/>
    </source>
</evidence>
<feature type="domain" description="RING-type" evidence="10">
    <location>
        <begin position="133"/>
        <end position="182"/>
    </location>
</feature>
<dbReference type="InterPro" id="IPR052256">
    <property type="entry name" value="E3_ubiquitin-ligase_CHFR"/>
</dbReference>
<dbReference type="Gene3D" id="3.30.40.10">
    <property type="entry name" value="Zinc/RING finger domain, C3HC4 (zinc finger)"/>
    <property type="match status" value="1"/>
</dbReference>
<evidence type="ECO:0000313" key="13">
    <source>
        <dbReference type="RefSeq" id="XP_039125938.1"/>
    </source>
</evidence>
<dbReference type="AlphaFoldDB" id="A0AB40BGF5"/>
<dbReference type="GO" id="GO:0008270">
    <property type="term" value="F:zinc ion binding"/>
    <property type="evidence" value="ECO:0007669"/>
    <property type="project" value="UniProtKB-KW"/>
</dbReference>
<keyword evidence="7" id="KW-0539">Nucleus</keyword>
<dbReference type="PANTHER" id="PTHR16079:SF4">
    <property type="entry name" value="E3 UBIQUITIN-PROTEIN LIGASE CHFR"/>
    <property type="match status" value="1"/>
</dbReference>
<proteinExistence type="predicted"/>
<evidence type="ECO:0000256" key="4">
    <source>
        <dbReference type="ARBA" id="ARBA00022771"/>
    </source>
</evidence>
<keyword evidence="4 9" id="KW-0863">Zinc-finger</keyword>
<evidence type="ECO:0000313" key="12">
    <source>
        <dbReference type="RefSeq" id="XP_039125937.1"/>
    </source>
</evidence>
<dbReference type="Pfam" id="PF17979">
    <property type="entry name" value="zf-CRD"/>
    <property type="match status" value="1"/>
</dbReference>
<accession>A0AB40BGF5</accession>
<dbReference type="GeneID" id="120261978"/>
<dbReference type="GO" id="GO:0016567">
    <property type="term" value="P:protein ubiquitination"/>
    <property type="evidence" value="ECO:0007669"/>
    <property type="project" value="TreeGrafter"/>
</dbReference>
<keyword evidence="3" id="KW-0479">Metal-binding</keyword>
<keyword evidence="11" id="KW-1185">Reference proteome</keyword>
<evidence type="ECO:0000256" key="8">
    <source>
        <dbReference type="ARBA" id="ARBA00023306"/>
    </source>
</evidence>
<dbReference type="GO" id="GO:0004842">
    <property type="term" value="F:ubiquitin-protein transferase activity"/>
    <property type="evidence" value="ECO:0007669"/>
    <property type="project" value="TreeGrafter"/>
</dbReference>
<dbReference type="Proteomes" id="UP001515500">
    <property type="component" value="Chromosome 5"/>
</dbReference>
<sequence length="466" mass="52403">MEAGQCSGAKEEHDPWAKLVPLIPGYQEVQISSEDPVVCSQTALSSAEKLAWCEINWDSDRGLATIRNTSLAAILVDGAILEVSEALDIESGIEIVSGPKLEGYLSYTFQVIFTEEPDSRNLKISLDVELAKCSICLNIWHDVVTVSPCFHNFCNGCFSEWLRRASCRPHIKPKDIACPQCRAVVHSVGRNHFLHNIEEAILQTFSSLKRPAEEVQLLDSHASIKSNLVLGSEKKTSRKRPLSLSDDDINGIDVPCPQCGTELAGFRCNRNTLHLQCHGCGGMMPSRPDIGMPQHCLGCDRAFCGAYWVAQGLDASEFGVICPHETFKPVVEHSILRIPDSAHNNNRYERDVTEKCIQHTGKTFQAVISEWIMKFVKKEIDRSRLQLNHAEMISERTHLCRGCYDKLVDYLLYWFRVSLPCHLLPPDALVREDCWYGSSCRTQHHSDEHARKRNHVCRPTRGSINP</sequence>
<dbReference type="InterPro" id="IPR013083">
    <property type="entry name" value="Znf_RING/FYVE/PHD"/>
</dbReference>
<dbReference type="RefSeq" id="XP_039125938.1">
    <property type="nucleotide sequence ID" value="XM_039270004.1"/>
</dbReference>
<dbReference type="GO" id="GO:0005634">
    <property type="term" value="C:nucleus"/>
    <property type="evidence" value="ECO:0007669"/>
    <property type="project" value="UniProtKB-SubCell"/>
</dbReference>
<evidence type="ECO:0000256" key="3">
    <source>
        <dbReference type="ARBA" id="ARBA00022723"/>
    </source>
</evidence>
<keyword evidence="8" id="KW-0131">Cell cycle</keyword>
<evidence type="ECO:0000256" key="6">
    <source>
        <dbReference type="ARBA" id="ARBA00022833"/>
    </source>
</evidence>
<protein>
    <submittedName>
        <fullName evidence="12 13">E3 ubiquitin-protein ligase CHFR isoform X1</fullName>
    </submittedName>
</protein>
<evidence type="ECO:0000256" key="7">
    <source>
        <dbReference type="ARBA" id="ARBA00023242"/>
    </source>
</evidence>
<dbReference type="Pfam" id="PF00097">
    <property type="entry name" value="zf-C3HC4"/>
    <property type="match status" value="1"/>
</dbReference>
<dbReference type="Gene3D" id="3.30.40.140">
    <property type="match status" value="1"/>
</dbReference>
<keyword evidence="5" id="KW-0833">Ubl conjugation pathway</keyword>
<organism evidence="11 12">
    <name type="scientific">Dioscorea cayennensis subsp. rotundata</name>
    <name type="common">White Guinea yam</name>
    <name type="synonym">Dioscorea rotundata</name>
    <dbReference type="NCBI Taxonomy" id="55577"/>
    <lineage>
        <taxon>Eukaryota</taxon>
        <taxon>Viridiplantae</taxon>
        <taxon>Streptophyta</taxon>
        <taxon>Embryophyta</taxon>
        <taxon>Tracheophyta</taxon>
        <taxon>Spermatophyta</taxon>
        <taxon>Magnoliopsida</taxon>
        <taxon>Liliopsida</taxon>
        <taxon>Dioscoreales</taxon>
        <taxon>Dioscoreaceae</taxon>
        <taxon>Dioscorea</taxon>
    </lineage>
</organism>
<dbReference type="SUPFAM" id="SSF57850">
    <property type="entry name" value="RING/U-box"/>
    <property type="match status" value="1"/>
</dbReference>
<evidence type="ECO:0000259" key="10">
    <source>
        <dbReference type="PROSITE" id="PS50089"/>
    </source>
</evidence>